<dbReference type="EMBL" id="BK032621">
    <property type="protein sequence ID" value="DAF51752.1"/>
    <property type="molecule type" value="Genomic_DNA"/>
</dbReference>
<evidence type="ECO:0000313" key="1">
    <source>
        <dbReference type="EMBL" id="DAF51752.1"/>
    </source>
</evidence>
<protein>
    <submittedName>
        <fullName evidence="1">Uncharacterized protein</fullName>
    </submittedName>
</protein>
<name>A0A8S5SLG1_9CAUD</name>
<organism evidence="1">
    <name type="scientific">Siphoviridae sp. ctJYR23</name>
    <dbReference type="NCBI Taxonomy" id="2827837"/>
    <lineage>
        <taxon>Viruses</taxon>
        <taxon>Duplodnaviria</taxon>
        <taxon>Heunggongvirae</taxon>
        <taxon>Uroviricota</taxon>
        <taxon>Caudoviricetes</taxon>
    </lineage>
</organism>
<sequence>MSNVFQNFLTANLSPQKKYSKNNLQKTCRLFFFCVPLHRQHKNWSKNPAIIIFFTI</sequence>
<reference evidence="1" key="1">
    <citation type="journal article" date="2021" name="Proc. Natl. Acad. Sci. U.S.A.">
        <title>A Catalog of Tens of Thousands of Viruses from Human Metagenomes Reveals Hidden Associations with Chronic Diseases.</title>
        <authorList>
            <person name="Tisza M.J."/>
            <person name="Buck C.B."/>
        </authorList>
    </citation>
    <scope>NUCLEOTIDE SEQUENCE</scope>
    <source>
        <strain evidence="1">CtJYR23</strain>
    </source>
</reference>
<proteinExistence type="predicted"/>
<accession>A0A8S5SLG1</accession>